<keyword evidence="3" id="KW-1185">Reference proteome</keyword>
<sequence length="408" mass="44952">VSTNTSLSFKSSPTTKEGDELSSKVISENTSSNLDSSSTTNEYNETDGHTRKKGVIAGVIAGVNAGVNAGLNVGADVVAGVNAGVNVGVDAVISTFGKRTSSVKRKHGRPHRHTSFIVPEKINEINEINEINQEEDCCIESKDNQECNPTIDMNEGVFGRSEFYSHMQSDFDENLYESRKDKEVKIKKPTHGKGGFFHSFSYHPYSNSDKSKEGACSKKEKLRRSSCELDKSVLKELQKKNIHKDFNTADSKKKQPLSQNINLTGNDSGAIPKAPTNTSKEIYKKNDAMKGKPPKPKKKDEVTRPKSAGAVESAKKEDSLKQKKPLTATSSVPFWLKLSDDISLDNALSKMSKATSSSDSGPIGRKMGHKRTRSYDLSQMFRDTDPLVRLKRSTSFEHLENLRDPKSS</sequence>
<dbReference type="AlphaFoldDB" id="A0AAV2PU67"/>
<feature type="compositionally biased region" description="Basic and acidic residues" evidence="1">
    <location>
        <begin position="281"/>
        <end position="290"/>
    </location>
</feature>
<protein>
    <submittedName>
        <fullName evidence="2">Uncharacterized protein</fullName>
    </submittedName>
</protein>
<feature type="compositionally biased region" description="Low complexity" evidence="1">
    <location>
        <begin position="351"/>
        <end position="360"/>
    </location>
</feature>
<evidence type="ECO:0000313" key="3">
    <source>
        <dbReference type="Proteomes" id="UP001497623"/>
    </source>
</evidence>
<dbReference type="Proteomes" id="UP001497623">
    <property type="component" value="Unassembled WGS sequence"/>
</dbReference>
<evidence type="ECO:0000256" key="1">
    <source>
        <dbReference type="SAM" id="MobiDB-lite"/>
    </source>
</evidence>
<feature type="compositionally biased region" description="Polar residues" evidence="1">
    <location>
        <begin position="1"/>
        <end position="15"/>
    </location>
</feature>
<feature type="region of interest" description="Disordered" evidence="1">
    <location>
        <begin position="1"/>
        <end position="48"/>
    </location>
</feature>
<feature type="non-terminal residue" evidence="2">
    <location>
        <position position="1"/>
    </location>
</feature>
<dbReference type="EMBL" id="CAXKWB010001363">
    <property type="protein sequence ID" value="CAL4064114.1"/>
    <property type="molecule type" value="Genomic_DNA"/>
</dbReference>
<feature type="non-terminal residue" evidence="2">
    <location>
        <position position="408"/>
    </location>
</feature>
<feature type="region of interest" description="Disordered" evidence="1">
    <location>
        <begin position="351"/>
        <end position="378"/>
    </location>
</feature>
<organism evidence="2 3">
    <name type="scientific">Meganyctiphanes norvegica</name>
    <name type="common">Northern krill</name>
    <name type="synonym">Thysanopoda norvegica</name>
    <dbReference type="NCBI Taxonomy" id="48144"/>
    <lineage>
        <taxon>Eukaryota</taxon>
        <taxon>Metazoa</taxon>
        <taxon>Ecdysozoa</taxon>
        <taxon>Arthropoda</taxon>
        <taxon>Crustacea</taxon>
        <taxon>Multicrustacea</taxon>
        <taxon>Malacostraca</taxon>
        <taxon>Eumalacostraca</taxon>
        <taxon>Eucarida</taxon>
        <taxon>Euphausiacea</taxon>
        <taxon>Euphausiidae</taxon>
        <taxon>Meganyctiphanes</taxon>
    </lineage>
</organism>
<feature type="compositionally biased region" description="Low complexity" evidence="1">
    <location>
        <begin position="27"/>
        <end position="41"/>
    </location>
</feature>
<feature type="region of interest" description="Disordered" evidence="1">
    <location>
        <begin position="245"/>
        <end position="326"/>
    </location>
</feature>
<gene>
    <name evidence="2" type="ORF">MNOR_LOCUS3858</name>
</gene>
<evidence type="ECO:0000313" key="2">
    <source>
        <dbReference type="EMBL" id="CAL4064114.1"/>
    </source>
</evidence>
<comment type="caution">
    <text evidence="2">The sequence shown here is derived from an EMBL/GenBank/DDBJ whole genome shotgun (WGS) entry which is preliminary data.</text>
</comment>
<accession>A0AAV2PU67</accession>
<reference evidence="2 3" key="1">
    <citation type="submission" date="2024-05" db="EMBL/GenBank/DDBJ databases">
        <authorList>
            <person name="Wallberg A."/>
        </authorList>
    </citation>
    <scope>NUCLEOTIDE SEQUENCE [LARGE SCALE GENOMIC DNA]</scope>
</reference>
<name>A0AAV2PU67_MEGNR</name>
<feature type="region of interest" description="Disordered" evidence="1">
    <location>
        <begin position="197"/>
        <end position="217"/>
    </location>
</feature>
<proteinExistence type="predicted"/>
<feature type="compositionally biased region" description="Polar residues" evidence="1">
    <location>
        <begin position="256"/>
        <end position="267"/>
    </location>
</feature>